<feature type="transmembrane region" description="Helical" evidence="6">
    <location>
        <begin position="128"/>
        <end position="149"/>
    </location>
</feature>
<keyword evidence="8" id="KW-1185">Reference proteome</keyword>
<keyword evidence="4 6" id="KW-1133">Transmembrane helix</keyword>
<keyword evidence="2" id="KW-1003">Cell membrane</keyword>
<evidence type="ECO:0000256" key="6">
    <source>
        <dbReference type="SAM" id="Phobius"/>
    </source>
</evidence>
<keyword evidence="3 6" id="KW-0812">Transmembrane</keyword>
<gene>
    <name evidence="7" type="ORF">RKE40_15465</name>
</gene>
<protein>
    <submittedName>
        <fullName evidence="7">Branched-chain amino acid ABC transporter permease</fullName>
    </submittedName>
</protein>
<feature type="transmembrane region" description="Helical" evidence="6">
    <location>
        <begin position="87"/>
        <end position="108"/>
    </location>
</feature>
<dbReference type="EMBL" id="JAWDID010000022">
    <property type="protein sequence ID" value="MDU0341297.1"/>
    <property type="molecule type" value="Genomic_DNA"/>
</dbReference>
<dbReference type="Pfam" id="PF02653">
    <property type="entry name" value="BPD_transp_2"/>
    <property type="match status" value="1"/>
</dbReference>
<feature type="transmembrane region" description="Helical" evidence="6">
    <location>
        <begin position="57"/>
        <end position="80"/>
    </location>
</feature>
<dbReference type="PANTHER" id="PTHR30482:SF10">
    <property type="entry name" value="HIGH-AFFINITY BRANCHED-CHAIN AMINO ACID TRANSPORT PROTEIN BRAE"/>
    <property type="match status" value="1"/>
</dbReference>
<feature type="transmembrane region" description="Helical" evidence="6">
    <location>
        <begin position="265"/>
        <end position="282"/>
    </location>
</feature>
<proteinExistence type="predicted"/>
<sequence>MEAYLVAIGIIALIYVLLSLGLTLQYGLTGLINFGHVGFFAIGAYTSALLVMNGAPFIVGFAGAALLAGIAAWPIGLVSLRLRDDYFAIVTLGFSEVVRIVLTSERWLTNGVQGIPGIPRLYSELGGAAGQIATFATILAVTVAAAWMIRRIAGSPFGRIIEAIRDNEEAVQALGKDPPRFKIQVLVVGAALAGIAGAFYAHYITYIVPEQYIPLVTFYVWMAIIMGGVGRVSGAVIGSVILMAFLEGSRFIRDVIPWISEVDMASVRIGLVGLLLILFIIYRPQGLMGDYTKR</sequence>
<evidence type="ECO:0000256" key="5">
    <source>
        <dbReference type="ARBA" id="ARBA00023136"/>
    </source>
</evidence>
<dbReference type="RefSeq" id="WP_316019124.1">
    <property type="nucleotide sequence ID" value="NZ_JAWDID010000022.1"/>
</dbReference>
<evidence type="ECO:0000256" key="1">
    <source>
        <dbReference type="ARBA" id="ARBA00004651"/>
    </source>
</evidence>
<feature type="transmembrane region" description="Helical" evidence="6">
    <location>
        <begin position="218"/>
        <end position="245"/>
    </location>
</feature>
<feature type="transmembrane region" description="Helical" evidence="6">
    <location>
        <begin position="185"/>
        <end position="206"/>
    </location>
</feature>
<reference evidence="7 8" key="1">
    <citation type="submission" date="2023-09" db="EMBL/GenBank/DDBJ databases">
        <title>Whole genome shotgun sequencing (WGS) of Bosea sp. ZW T0_25, isolated from stored onions (Allium cepa).</title>
        <authorList>
            <person name="Stoll D.A."/>
            <person name="Huch M."/>
        </authorList>
    </citation>
    <scope>NUCLEOTIDE SEQUENCE [LARGE SCALE GENOMIC DNA]</scope>
    <source>
        <strain evidence="7 8">ZW T0_25</strain>
    </source>
</reference>
<dbReference type="InterPro" id="IPR001851">
    <property type="entry name" value="ABC_transp_permease"/>
</dbReference>
<feature type="transmembrane region" description="Helical" evidence="6">
    <location>
        <begin position="31"/>
        <end position="51"/>
    </location>
</feature>
<dbReference type="InterPro" id="IPR043428">
    <property type="entry name" value="LivM-like"/>
</dbReference>
<organism evidence="7 8">
    <name type="scientific">Bosea rubneri</name>
    <dbReference type="NCBI Taxonomy" id="3075434"/>
    <lineage>
        <taxon>Bacteria</taxon>
        <taxon>Pseudomonadati</taxon>
        <taxon>Pseudomonadota</taxon>
        <taxon>Alphaproteobacteria</taxon>
        <taxon>Hyphomicrobiales</taxon>
        <taxon>Boseaceae</taxon>
        <taxon>Bosea</taxon>
    </lineage>
</organism>
<comment type="caution">
    <text evidence="7">The sequence shown here is derived from an EMBL/GenBank/DDBJ whole genome shotgun (WGS) entry which is preliminary data.</text>
</comment>
<comment type="subcellular location">
    <subcellularLocation>
        <location evidence="1">Cell membrane</location>
        <topology evidence="1">Multi-pass membrane protein</topology>
    </subcellularLocation>
</comment>
<feature type="transmembrane region" description="Helical" evidence="6">
    <location>
        <begin position="6"/>
        <end position="24"/>
    </location>
</feature>
<name>A0ABU3S945_9HYPH</name>
<evidence type="ECO:0000256" key="4">
    <source>
        <dbReference type="ARBA" id="ARBA00022989"/>
    </source>
</evidence>
<dbReference type="PANTHER" id="PTHR30482">
    <property type="entry name" value="HIGH-AFFINITY BRANCHED-CHAIN AMINO ACID TRANSPORT SYSTEM PERMEASE"/>
    <property type="match status" value="1"/>
</dbReference>
<evidence type="ECO:0000313" key="7">
    <source>
        <dbReference type="EMBL" id="MDU0341297.1"/>
    </source>
</evidence>
<accession>A0ABU3S945</accession>
<keyword evidence="5 6" id="KW-0472">Membrane</keyword>
<evidence type="ECO:0000256" key="2">
    <source>
        <dbReference type="ARBA" id="ARBA00022475"/>
    </source>
</evidence>
<evidence type="ECO:0000313" key="8">
    <source>
        <dbReference type="Proteomes" id="UP001254257"/>
    </source>
</evidence>
<dbReference type="CDD" id="cd06581">
    <property type="entry name" value="TM_PBP1_LivM_like"/>
    <property type="match status" value="1"/>
</dbReference>
<dbReference type="Proteomes" id="UP001254257">
    <property type="component" value="Unassembled WGS sequence"/>
</dbReference>
<evidence type="ECO:0000256" key="3">
    <source>
        <dbReference type="ARBA" id="ARBA00022692"/>
    </source>
</evidence>